<dbReference type="AlphaFoldDB" id="J9H2X0"/>
<name>J9H2X0_9ZZZZ</name>
<protein>
    <submittedName>
        <fullName evidence="1">Uncharacterized protein</fullName>
    </submittedName>
</protein>
<comment type="caution">
    <text evidence="1">The sequence shown here is derived from an EMBL/GenBank/DDBJ whole genome shotgun (WGS) entry which is preliminary data.</text>
</comment>
<proteinExistence type="predicted"/>
<reference evidence="1" key="1">
    <citation type="journal article" date="2012" name="PLoS ONE">
        <title>Gene sets for utilization of primary and secondary nutrition supplies in the distal gut of endangered iberian lynx.</title>
        <authorList>
            <person name="Alcaide M."/>
            <person name="Messina E."/>
            <person name="Richter M."/>
            <person name="Bargiela R."/>
            <person name="Peplies J."/>
            <person name="Huws S.A."/>
            <person name="Newbold C.J."/>
            <person name="Golyshin P.N."/>
            <person name="Simon M.A."/>
            <person name="Lopez G."/>
            <person name="Yakimov M.M."/>
            <person name="Ferrer M."/>
        </authorList>
    </citation>
    <scope>NUCLEOTIDE SEQUENCE</scope>
</reference>
<accession>J9H2X0</accession>
<dbReference type="EMBL" id="AMCI01000760">
    <property type="protein sequence ID" value="EJX07920.1"/>
    <property type="molecule type" value="Genomic_DNA"/>
</dbReference>
<organism evidence="1">
    <name type="scientific">gut metagenome</name>
    <dbReference type="NCBI Taxonomy" id="749906"/>
    <lineage>
        <taxon>unclassified sequences</taxon>
        <taxon>metagenomes</taxon>
        <taxon>organismal metagenomes</taxon>
    </lineage>
</organism>
<sequence>MQLFYKKFINPKSWFTARKNNHRCRITLHCFQNVIISHQHPLIMLCITKRASKITS</sequence>
<evidence type="ECO:0000313" key="1">
    <source>
        <dbReference type="EMBL" id="EJX07920.1"/>
    </source>
</evidence>
<gene>
    <name evidence="1" type="ORF">EVA_03974</name>
</gene>